<dbReference type="EMBL" id="AP023326">
    <property type="protein sequence ID" value="BCI66697.1"/>
    <property type="molecule type" value="Genomic_DNA"/>
</dbReference>
<organism evidence="2 3">
    <name type="scientific">Acetobacter aceti</name>
    <dbReference type="NCBI Taxonomy" id="435"/>
    <lineage>
        <taxon>Bacteria</taxon>
        <taxon>Pseudomonadati</taxon>
        <taxon>Pseudomonadota</taxon>
        <taxon>Alphaproteobacteria</taxon>
        <taxon>Acetobacterales</taxon>
        <taxon>Acetobacteraceae</taxon>
        <taxon>Acetobacter</taxon>
        <taxon>Acetobacter subgen. Acetobacter</taxon>
    </lineage>
</organism>
<feature type="signal peptide" evidence="1">
    <location>
        <begin position="1"/>
        <end position="23"/>
    </location>
</feature>
<evidence type="ECO:0008006" key="4">
    <source>
        <dbReference type="Google" id="ProtNLM"/>
    </source>
</evidence>
<keyword evidence="1" id="KW-0732">Signal</keyword>
<name>A0A6S6PD05_ACEAC</name>
<proteinExistence type="predicted"/>
<evidence type="ECO:0000313" key="3">
    <source>
        <dbReference type="Proteomes" id="UP000515220"/>
    </source>
</evidence>
<feature type="chain" id="PRO_5028074462" description="UrcA family protein" evidence="1">
    <location>
        <begin position="24"/>
        <end position="136"/>
    </location>
</feature>
<dbReference type="Proteomes" id="UP000515220">
    <property type="component" value="Chromosome"/>
</dbReference>
<dbReference type="RefSeq" id="WP_099349022.1">
    <property type="nucleotide sequence ID" value="NZ_AP023326.1"/>
</dbReference>
<reference evidence="2 3" key="1">
    <citation type="submission" date="2020-07" db="EMBL/GenBank/DDBJ databases">
        <title>Complete Genome Sequence of an acetic acid bacterium, Acetobacter aceti JCM20276.</title>
        <authorList>
            <person name="Hirose Y."/>
            <person name="Mihara H."/>
        </authorList>
    </citation>
    <scope>NUCLEOTIDE SEQUENCE [LARGE SCALE GENOMIC DNA]</scope>
    <source>
        <strain evidence="2 3">JCM20276</strain>
    </source>
</reference>
<evidence type="ECO:0000313" key="2">
    <source>
        <dbReference type="EMBL" id="BCI66697.1"/>
    </source>
</evidence>
<accession>A0A6S6PD05</accession>
<sequence>MIRIILLIAAPILLIGLCGAAVAQTGESSVHTLFPDKPLNEEDFSRGTNVASIVQTAERGDTSPTEVGMEVTSDSRDYCSRLMRTIDTYNAQSHSETDVTALRKEGQRLCSQGYVRLGVTRLREALAILKGRNIRQ</sequence>
<dbReference type="AlphaFoldDB" id="A0A6S6PD05"/>
<evidence type="ECO:0000256" key="1">
    <source>
        <dbReference type="SAM" id="SignalP"/>
    </source>
</evidence>
<gene>
    <name evidence="2" type="ORF">AAJCM20276_13210</name>
</gene>
<protein>
    <recommendedName>
        <fullName evidence="4">UrcA family protein</fullName>
    </recommendedName>
</protein>